<dbReference type="SMART" id="SM00863">
    <property type="entry name" value="tRNA_SAD"/>
    <property type="match status" value="1"/>
</dbReference>
<name>A0A6M4JAX0_9MOLU</name>
<dbReference type="Gene3D" id="3.10.310.40">
    <property type="match status" value="1"/>
</dbReference>
<evidence type="ECO:0000313" key="17">
    <source>
        <dbReference type="EMBL" id="QJR44050.1"/>
    </source>
</evidence>
<gene>
    <name evidence="14 17" type="primary">alaS</name>
    <name evidence="17" type="ORF">HLA92_01180</name>
</gene>
<dbReference type="InterPro" id="IPR018162">
    <property type="entry name" value="Ala-tRNA-ligase_IIc_anticod-bd"/>
</dbReference>
<dbReference type="FunFam" id="3.30.980.10:FF:000004">
    <property type="entry name" value="Alanine--tRNA ligase, cytoplasmic"/>
    <property type="match status" value="1"/>
</dbReference>
<dbReference type="SUPFAM" id="SSF101353">
    <property type="entry name" value="Putative anticodon-binding domain of alanyl-tRNA synthetase (AlaRS)"/>
    <property type="match status" value="1"/>
</dbReference>
<evidence type="ECO:0000256" key="7">
    <source>
        <dbReference type="ARBA" id="ARBA00022833"/>
    </source>
</evidence>
<dbReference type="GO" id="GO:0008270">
    <property type="term" value="F:zinc ion binding"/>
    <property type="evidence" value="ECO:0007669"/>
    <property type="project" value="UniProtKB-UniRule"/>
</dbReference>
<dbReference type="InterPro" id="IPR045864">
    <property type="entry name" value="aa-tRNA-synth_II/BPL/LPL"/>
</dbReference>
<comment type="cofactor">
    <cofactor evidence="14">
        <name>Zn(2+)</name>
        <dbReference type="ChEBI" id="CHEBI:29105"/>
    </cofactor>
    <text evidence="14">Binds 1 zinc ion per subunit.</text>
</comment>
<evidence type="ECO:0000256" key="10">
    <source>
        <dbReference type="ARBA" id="ARBA00022917"/>
    </source>
</evidence>
<dbReference type="InterPro" id="IPR012947">
    <property type="entry name" value="tRNA_SAD"/>
</dbReference>
<sequence>MRNNMKKLTSKEIRQLWLDFFKSKDHLVVESKSLIPVNDPSLLWINSGVATLKDYFSGKKIPPHPRITNSQKSIRTNDIENVGITTRHHTFFEMLGNFSIGDYFKKEAIEFAYEFIFKRLEFSKNDIYITYFEEDMDTYNYWLNLGISQDHLIKGNRDTNFWDVGQGPCGPDTEIFFDRGSKYDSRGIELIKGDIENDRFIEIWNIVFSQFNNDGENNYTELTHKNIDTGAGLERISSILQDVPTNFDTDLFQIIIKEIEKYTDYKYDMNNYFTKDVQQAKINTQFKIIADHIRACVNAINDGVKPSNVGRGYIIRRLIRRSYRSVLKLGIKEDAFLYKLVDVTKQSLIYDIDVTKVANIIKDEEILFSKTINQGEKLLEKEIEKNGHISTEIAFKMFDTYGFPIELTNEILAEKNLQIDLNDFNNYLEIHKQKSRSNVSNAMEKVISSLDIITNKVSDFTGYEETTHKNASILYLLNDFEEIEQTNSDQEISYLVLDKTPFYATSGGQFHDFGIIKQSENELEVLDVFKDKYWNHIHKIKGRIQVNMPVDCFVNEQAREGYMRNHSSTHIMFSALRQTYQDEKIEQLGSSIMPEYFTFDFPHDKKPTIQEIKNIENIMHQYIKDNVKREYKIMSIKEANELGAFMTIEENEYHDQSAVRVVVFDPITKDLCGGTHSPNTAFIEDFKIVGVENKGTGIYRLRVITSTKLVRNYLLNEIKKYQEIVKSIILKNQELDQNYNVKLPDINLNQSNRDLENEIDLLKQLETKVRDEFKILFKQSQNTTINLEGIKPESINNKQTILLEVKNIQDTKKTAVELREKFNDVLVVTINLENNKCFVVVASKIYNSNDILKLILTKYQGKGGGNTIVSQGSFVTNLTTDELFKNIKEDILCAN</sequence>
<dbReference type="PROSITE" id="PS50860">
    <property type="entry name" value="AA_TRNA_LIGASE_II_ALA"/>
    <property type="match status" value="1"/>
</dbReference>
<comment type="catalytic activity">
    <reaction evidence="13 14">
        <text>tRNA(Ala) + L-alanine + ATP = L-alanyl-tRNA(Ala) + AMP + diphosphate</text>
        <dbReference type="Rhea" id="RHEA:12540"/>
        <dbReference type="Rhea" id="RHEA-COMP:9657"/>
        <dbReference type="Rhea" id="RHEA-COMP:9923"/>
        <dbReference type="ChEBI" id="CHEBI:30616"/>
        <dbReference type="ChEBI" id="CHEBI:33019"/>
        <dbReference type="ChEBI" id="CHEBI:57972"/>
        <dbReference type="ChEBI" id="CHEBI:78442"/>
        <dbReference type="ChEBI" id="CHEBI:78497"/>
        <dbReference type="ChEBI" id="CHEBI:456215"/>
        <dbReference type="EC" id="6.1.1.7"/>
    </reaction>
</comment>
<keyword evidence="5 14" id="KW-0479">Metal-binding</keyword>
<dbReference type="InterPro" id="IPR018163">
    <property type="entry name" value="Thr/Ala-tRNA-synth_IIc_edit"/>
</dbReference>
<dbReference type="Proteomes" id="UP000502118">
    <property type="component" value="Chromosome"/>
</dbReference>
<feature type="domain" description="Alanyl-transfer RNA synthetases family profile" evidence="16">
    <location>
        <begin position="8"/>
        <end position="715"/>
    </location>
</feature>
<feature type="coiled-coil region" evidence="15">
    <location>
        <begin position="718"/>
        <end position="772"/>
    </location>
</feature>
<feature type="binding site" evidence="14">
    <location>
        <position position="676"/>
    </location>
    <ligand>
        <name>Zn(2+)</name>
        <dbReference type="ChEBI" id="CHEBI:29105"/>
    </ligand>
</feature>
<organism evidence="17 18">
    <name type="scientific">Mycoplasma miroungirhinis</name>
    <dbReference type="NCBI Taxonomy" id="754516"/>
    <lineage>
        <taxon>Bacteria</taxon>
        <taxon>Bacillati</taxon>
        <taxon>Mycoplasmatota</taxon>
        <taxon>Mollicutes</taxon>
        <taxon>Mycoplasmataceae</taxon>
        <taxon>Mycoplasma</taxon>
    </lineage>
</organism>
<dbReference type="Gene3D" id="3.30.980.10">
    <property type="entry name" value="Threonyl-trna Synthetase, Chain A, domain 2"/>
    <property type="match status" value="1"/>
</dbReference>
<evidence type="ECO:0000256" key="6">
    <source>
        <dbReference type="ARBA" id="ARBA00022741"/>
    </source>
</evidence>
<keyword evidence="18" id="KW-1185">Reference proteome</keyword>
<dbReference type="EC" id="6.1.1.7" evidence="14"/>
<evidence type="ECO:0000256" key="3">
    <source>
        <dbReference type="ARBA" id="ARBA00022555"/>
    </source>
</evidence>
<evidence type="ECO:0000256" key="5">
    <source>
        <dbReference type="ARBA" id="ARBA00022723"/>
    </source>
</evidence>
<keyword evidence="15" id="KW-0175">Coiled coil</keyword>
<keyword evidence="6 14" id="KW-0547">Nucleotide-binding</keyword>
<keyword evidence="10 14" id="KW-0648">Protein biosynthesis</keyword>
<dbReference type="PANTHER" id="PTHR11777">
    <property type="entry name" value="ALANYL-TRNA SYNTHETASE"/>
    <property type="match status" value="1"/>
</dbReference>
<reference evidence="17 18" key="1">
    <citation type="submission" date="2020-05" db="EMBL/GenBank/DDBJ databases">
        <title>Novel Mycoplasma species detected in Mirounga angustirostris (northern elephant seal) from the USA.</title>
        <authorList>
            <person name="Volokhov D.V."/>
        </authorList>
    </citation>
    <scope>NUCLEOTIDE SEQUENCE [LARGE SCALE GENOMIC DNA]</scope>
    <source>
        <strain evidence="17 18">Mirounga ES2806-NAS</strain>
    </source>
</reference>
<dbReference type="PANTHER" id="PTHR11777:SF9">
    <property type="entry name" value="ALANINE--TRNA LIGASE, CYTOPLASMIC"/>
    <property type="match status" value="1"/>
</dbReference>
<dbReference type="InterPro" id="IPR009000">
    <property type="entry name" value="Transl_B-barrel_sf"/>
</dbReference>
<proteinExistence type="inferred from homology"/>
<feature type="binding site" evidence="14">
    <location>
        <position position="566"/>
    </location>
    <ligand>
        <name>Zn(2+)</name>
        <dbReference type="ChEBI" id="CHEBI:29105"/>
    </ligand>
</feature>
<evidence type="ECO:0000313" key="18">
    <source>
        <dbReference type="Proteomes" id="UP000502118"/>
    </source>
</evidence>
<dbReference type="GO" id="GO:0002161">
    <property type="term" value="F:aminoacyl-tRNA deacylase activity"/>
    <property type="evidence" value="ECO:0007669"/>
    <property type="project" value="TreeGrafter"/>
</dbReference>
<dbReference type="InterPro" id="IPR023033">
    <property type="entry name" value="Ala_tRNA_ligase_euk/bac"/>
</dbReference>
<keyword evidence="4 14" id="KW-0436">Ligase</keyword>
<dbReference type="GO" id="GO:0005524">
    <property type="term" value="F:ATP binding"/>
    <property type="evidence" value="ECO:0007669"/>
    <property type="project" value="UniProtKB-UniRule"/>
</dbReference>
<dbReference type="KEGG" id="mmio:HLA92_01180"/>
<comment type="similarity">
    <text evidence="1 14">Belongs to the class-II aminoacyl-tRNA synthetase family.</text>
</comment>
<dbReference type="EMBL" id="CP053097">
    <property type="protein sequence ID" value="QJR44050.1"/>
    <property type="molecule type" value="Genomic_DNA"/>
</dbReference>
<feature type="binding site" evidence="14">
    <location>
        <position position="672"/>
    </location>
    <ligand>
        <name>Zn(2+)</name>
        <dbReference type="ChEBI" id="CHEBI:29105"/>
    </ligand>
</feature>
<keyword evidence="2 14" id="KW-0963">Cytoplasm</keyword>
<evidence type="ECO:0000256" key="12">
    <source>
        <dbReference type="ARBA" id="ARBA00024779"/>
    </source>
</evidence>
<dbReference type="Pfam" id="PF07973">
    <property type="entry name" value="tRNA_SAD"/>
    <property type="match status" value="1"/>
</dbReference>
<dbReference type="HAMAP" id="MF_00036_B">
    <property type="entry name" value="Ala_tRNA_synth_B"/>
    <property type="match status" value="1"/>
</dbReference>
<comment type="subcellular location">
    <subcellularLocation>
        <location evidence="14">Cytoplasm</location>
    </subcellularLocation>
</comment>
<evidence type="ECO:0000256" key="1">
    <source>
        <dbReference type="ARBA" id="ARBA00008226"/>
    </source>
</evidence>
<dbReference type="PRINTS" id="PR00980">
    <property type="entry name" value="TRNASYNTHALA"/>
</dbReference>
<dbReference type="Gene3D" id="2.40.30.130">
    <property type="match status" value="1"/>
</dbReference>
<evidence type="ECO:0000256" key="14">
    <source>
        <dbReference type="HAMAP-Rule" id="MF_00036"/>
    </source>
</evidence>
<comment type="function">
    <text evidence="12 14">Catalyzes the attachment of alanine to tRNA(Ala) in a two-step reaction: alanine is first activated by ATP to form Ala-AMP and then transferred to the acceptor end of tRNA(Ala). Also edits incorrectly charged Ser-tRNA(Ala) and Gly-tRNA(Ala) via its editing domain.</text>
</comment>
<keyword evidence="3 14" id="KW-0820">tRNA-binding</keyword>
<comment type="domain">
    <text evidence="14">Consists of three domains; the N-terminal catalytic domain, the editing domain and the C-terminal C-Ala domain. The editing domain removes incorrectly charged amino acids, while the C-Ala domain, along with tRNA(Ala), serves as a bridge to cooperatively bring together the editing and aminoacylation centers thus stimulating deacylation of misacylated tRNAs.</text>
</comment>
<dbReference type="GO" id="GO:0005829">
    <property type="term" value="C:cytosol"/>
    <property type="evidence" value="ECO:0007669"/>
    <property type="project" value="TreeGrafter"/>
</dbReference>
<dbReference type="Pfam" id="PF01411">
    <property type="entry name" value="tRNA-synt_2c"/>
    <property type="match status" value="1"/>
</dbReference>
<protein>
    <recommendedName>
        <fullName evidence="14">Alanine--tRNA ligase</fullName>
        <ecNumber evidence="14">6.1.1.7</ecNumber>
    </recommendedName>
    <alternativeName>
        <fullName evidence="14">Alanyl-tRNA synthetase</fullName>
        <shortName evidence="14">AlaRS</shortName>
    </alternativeName>
</protein>
<evidence type="ECO:0000256" key="8">
    <source>
        <dbReference type="ARBA" id="ARBA00022840"/>
    </source>
</evidence>
<dbReference type="SUPFAM" id="SSF55681">
    <property type="entry name" value="Class II aaRS and biotin synthetases"/>
    <property type="match status" value="1"/>
</dbReference>
<dbReference type="InterPro" id="IPR002318">
    <property type="entry name" value="Ala-tRNA-lgiase_IIc"/>
</dbReference>
<dbReference type="AlphaFoldDB" id="A0A6M4JAX0"/>
<dbReference type="Gene3D" id="3.30.930.10">
    <property type="entry name" value="Bira Bifunctional Protein, Domain 2"/>
    <property type="match status" value="1"/>
</dbReference>
<keyword evidence="9 14" id="KW-0694">RNA-binding</keyword>
<evidence type="ECO:0000259" key="16">
    <source>
        <dbReference type="PROSITE" id="PS50860"/>
    </source>
</evidence>
<dbReference type="SUPFAM" id="SSF50447">
    <property type="entry name" value="Translation proteins"/>
    <property type="match status" value="1"/>
</dbReference>
<dbReference type="InterPro" id="IPR018164">
    <property type="entry name" value="Ala-tRNA-synth_IIc_N"/>
</dbReference>
<dbReference type="GO" id="GO:0000049">
    <property type="term" value="F:tRNA binding"/>
    <property type="evidence" value="ECO:0007669"/>
    <property type="project" value="UniProtKB-KW"/>
</dbReference>
<evidence type="ECO:0000256" key="13">
    <source>
        <dbReference type="ARBA" id="ARBA00048300"/>
    </source>
</evidence>
<dbReference type="GO" id="GO:0004813">
    <property type="term" value="F:alanine-tRNA ligase activity"/>
    <property type="evidence" value="ECO:0007669"/>
    <property type="project" value="UniProtKB-UniRule"/>
</dbReference>
<keyword evidence="8 14" id="KW-0067">ATP-binding</keyword>
<evidence type="ECO:0000256" key="9">
    <source>
        <dbReference type="ARBA" id="ARBA00022884"/>
    </source>
</evidence>
<dbReference type="InterPro" id="IPR018165">
    <property type="entry name" value="Ala-tRNA-synth_IIc_core"/>
</dbReference>
<evidence type="ECO:0000256" key="4">
    <source>
        <dbReference type="ARBA" id="ARBA00022598"/>
    </source>
</evidence>
<dbReference type="CDD" id="cd00673">
    <property type="entry name" value="AlaRS_core"/>
    <property type="match status" value="1"/>
</dbReference>
<dbReference type="SUPFAM" id="SSF55186">
    <property type="entry name" value="ThrRS/AlaRS common domain"/>
    <property type="match status" value="1"/>
</dbReference>
<accession>A0A6M4JAX0</accession>
<keyword evidence="7 14" id="KW-0862">Zinc</keyword>
<dbReference type="GO" id="GO:0006419">
    <property type="term" value="P:alanyl-tRNA aminoacylation"/>
    <property type="evidence" value="ECO:0007669"/>
    <property type="project" value="UniProtKB-UniRule"/>
</dbReference>
<dbReference type="NCBIfam" id="TIGR00344">
    <property type="entry name" value="alaS"/>
    <property type="match status" value="1"/>
</dbReference>
<evidence type="ECO:0000256" key="2">
    <source>
        <dbReference type="ARBA" id="ARBA00022490"/>
    </source>
</evidence>
<evidence type="ECO:0000256" key="11">
    <source>
        <dbReference type="ARBA" id="ARBA00023146"/>
    </source>
</evidence>
<feature type="binding site" evidence="14">
    <location>
        <position position="570"/>
    </location>
    <ligand>
        <name>Zn(2+)</name>
        <dbReference type="ChEBI" id="CHEBI:29105"/>
    </ligand>
</feature>
<dbReference type="InterPro" id="IPR050058">
    <property type="entry name" value="Ala-tRNA_ligase"/>
</dbReference>
<dbReference type="FunFam" id="3.30.930.10:FF:000046">
    <property type="entry name" value="Alanine--tRNA ligase"/>
    <property type="match status" value="1"/>
</dbReference>
<keyword evidence="11 14" id="KW-0030">Aminoacyl-tRNA synthetase</keyword>
<evidence type="ECO:0000256" key="15">
    <source>
        <dbReference type="SAM" id="Coils"/>
    </source>
</evidence>